<keyword evidence="2" id="KW-0812">Transmembrane</keyword>
<dbReference type="RefSeq" id="WP_379580711.1">
    <property type="nucleotide sequence ID" value="NZ_JBHUFV010000068.1"/>
</dbReference>
<organism evidence="3 4">
    <name type="scientific">Nonomuraea mangrovi</name>
    <dbReference type="NCBI Taxonomy" id="2316207"/>
    <lineage>
        <taxon>Bacteria</taxon>
        <taxon>Bacillati</taxon>
        <taxon>Actinomycetota</taxon>
        <taxon>Actinomycetes</taxon>
        <taxon>Streptosporangiales</taxon>
        <taxon>Streptosporangiaceae</taxon>
        <taxon>Nonomuraea</taxon>
    </lineage>
</organism>
<comment type="caution">
    <text evidence="3">The sequence shown here is derived from an EMBL/GenBank/DDBJ whole genome shotgun (WGS) entry which is preliminary data.</text>
</comment>
<feature type="region of interest" description="Disordered" evidence="1">
    <location>
        <begin position="18"/>
        <end position="45"/>
    </location>
</feature>
<feature type="region of interest" description="Disordered" evidence="1">
    <location>
        <begin position="223"/>
        <end position="247"/>
    </location>
</feature>
<feature type="compositionally biased region" description="Basic and acidic residues" evidence="1">
    <location>
        <begin position="237"/>
        <end position="247"/>
    </location>
</feature>
<feature type="compositionally biased region" description="Basic residues" evidence="1">
    <location>
        <begin position="19"/>
        <end position="38"/>
    </location>
</feature>
<dbReference type="Proteomes" id="UP001597368">
    <property type="component" value="Unassembled WGS sequence"/>
</dbReference>
<dbReference type="EMBL" id="JBHUFV010000068">
    <property type="protein sequence ID" value="MFD1938624.1"/>
    <property type="molecule type" value="Genomic_DNA"/>
</dbReference>
<keyword evidence="2" id="KW-1133">Transmembrane helix</keyword>
<gene>
    <name evidence="3" type="ORF">ACFSKW_44840</name>
</gene>
<sequence length="247" mass="27818">MELQLIIARISTKATYQRRPVKQRQRRLRQRRRRHHQLATKGASPRPFKLREQRAPFQALVLAVCALAMVVVTVFSFYEMRQTRQVLARGVRTTATVVESQHHRKSPDRVVVEFTTSRGEEVSAALSDSVDARDSPVGSSLDVFYDPEQPDYVINAKITDISHHYFSIPLGIAMTIGFAGEDYTSGAAITASRGCRRGRPYANRDEPQALTMPPMVLSPGVHARSDPHRGFHHRRAVGQDRHPGQAM</sequence>
<proteinExistence type="predicted"/>
<keyword evidence="2" id="KW-0472">Membrane</keyword>
<evidence type="ECO:0000256" key="1">
    <source>
        <dbReference type="SAM" id="MobiDB-lite"/>
    </source>
</evidence>
<keyword evidence="4" id="KW-1185">Reference proteome</keyword>
<evidence type="ECO:0000313" key="4">
    <source>
        <dbReference type="Proteomes" id="UP001597368"/>
    </source>
</evidence>
<feature type="transmembrane region" description="Helical" evidence="2">
    <location>
        <begin position="59"/>
        <end position="78"/>
    </location>
</feature>
<name>A0ABW4TE35_9ACTN</name>
<reference evidence="4" key="1">
    <citation type="journal article" date="2019" name="Int. J. Syst. Evol. Microbiol.">
        <title>The Global Catalogue of Microorganisms (GCM) 10K type strain sequencing project: providing services to taxonomists for standard genome sequencing and annotation.</title>
        <authorList>
            <consortium name="The Broad Institute Genomics Platform"/>
            <consortium name="The Broad Institute Genome Sequencing Center for Infectious Disease"/>
            <person name="Wu L."/>
            <person name="Ma J."/>
        </authorList>
    </citation>
    <scope>NUCLEOTIDE SEQUENCE [LARGE SCALE GENOMIC DNA]</scope>
    <source>
        <strain evidence="4">ICMP 6774ER</strain>
    </source>
</reference>
<accession>A0ABW4TE35</accession>
<protein>
    <submittedName>
        <fullName evidence="3">DUF3592 domain-containing protein</fullName>
    </submittedName>
</protein>
<evidence type="ECO:0000256" key="2">
    <source>
        <dbReference type="SAM" id="Phobius"/>
    </source>
</evidence>
<evidence type="ECO:0000313" key="3">
    <source>
        <dbReference type="EMBL" id="MFD1938624.1"/>
    </source>
</evidence>